<evidence type="ECO:0000313" key="3">
    <source>
        <dbReference type="Proteomes" id="UP000288669"/>
    </source>
</evidence>
<dbReference type="EMBL" id="NGJZ01000001">
    <property type="protein sequence ID" value="RSU08578.1"/>
    <property type="molecule type" value="Genomic_DNA"/>
</dbReference>
<evidence type="ECO:0000256" key="1">
    <source>
        <dbReference type="SAM" id="Phobius"/>
    </source>
</evidence>
<dbReference type="RefSeq" id="WP_126823301.1">
    <property type="nucleotide sequence ID" value="NZ_JBHLWU010000001.1"/>
</dbReference>
<keyword evidence="1" id="KW-0472">Membrane</keyword>
<comment type="caution">
    <text evidence="2">The sequence shown here is derived from an EMBL/GenBank/DDBJ whole genome shotgun (WGS) entry which is preliminary data.</text>
</comment>
<organism evidence="2 3">
    <name type="scientific">Vagococcus entomophilus</name>
    <dbReference type="NCBI Taxonomy" id="1160095"/>
    <lineage>
        <taxon>Bacteria</taxon>
        <taxon>Bacillati</taxon>
        <taxon>Bacillota</taxon>
        <taxon>Bacilli</taxon>
        <taxon>Lactobacillales</taxon>
        <taxon>Enterococcaceae</taxon>
        <taxon>Vagococcus</taxon>
    </lineage>
</organism>
<proteinExistence type="predicted"/>
<gene>
    <name evidence="2" type="ORF">CBF30_04935</name>
</gene>
<keyword evidence="1" id="KW-0812">Transmembrane</keyword>
<keyword evidence="1" id="KW-1133">Transmembrane helix</keyword>
<keyword evidence="3" id="KW-1185">Reference proteome</keyword>
<protein>
    <submittedName>
        <fullName evidence="2">Uncharacterized protein</fullName>
    </submittedName>
</protein>
<evidence type="ECO:0000313" key="2">
    <source>
        <dbReference type="EMBL" id="RSU08578.1"/>
    </source>
</evidence>
<accession>A0A430AKH2</accession>
<dbReference type="Proteomes" id="UP000288669">
    <property type="component" value="Unassembled WGS sequence"/>
</dbReference>
<sequence>MEKKKSSLLFKKLGNSAKKVLSKVGTSIRQFKVKVPQNPLPKKEKKIFNPTLIRAGKIIGGIVLGVSILFALPAIASLAIPTLAGCIIAGSVGLGAWKLSSNLNARNDKIKQQNLLYDLSKRLQKDSPQLARVDREQTKGKTIEQIKEIQVNNSNKEQSQNKHRRHSIG</sequence>
<name>A0A430AKH2_9ENTE</name>
<feature type="transmembrane region" description="Helical" evidence="1">
    <location>
        <begin position="78"/>
        <end position="97"/>
    </location>
</feature>
<reference evidence="2 3" key="1">
    <citation type="submission" date="2017-05" db="EMBL/GenBank/DDBJ databases">
        <title>Vagococcus spp. assemblies.</title>
        <authorList>
            <person name="Gulvik C.A."/>
        </authorList>
    </citation>
    <scope>NUCLEOTIDE SEQUENCE [LARGE SCALE GENOMIC DNA]</scope>
    <source>
        <strain evidence="2 3">DSM 24756</strain>
    </source>
</reference>
<feature type="transmembrane region" description="Helical" evidence="1">
    <location>
        <begin position="52"/>
        <end position="72"/>
    </location>
</feature>
<dbReference type="AlphaFoldDB" id="A0A430AKH2"/>